<evidence type="ECO:0000313" key="2">
    <source>
        <dbReference type="Proteomes" id="UP000177785"/>
    </source>
</evidence>
<dbReference type="STRING" id="1802115.A2756_01405"/>
<protein>
    <submittedName>
        <fullName evidence="1">Uncharacterized protein</fullName>
    </submittedName>
</protein>
<proteinExistence type="predicted"/>
<gene>
    <name evidence="1" type="ORF">A2756_01405</name>
</gene>
<accession>A0A1G2G5N7</accession>
<evidence type="ECO:0000313" key="1">
    <source>
        <dbReference type="EMBL" id="OGZ45260.1"/>
    </source>
</evidence>
<organism evidence="1 2">
    <name type="scientific">Candidatus Ryanbacteria bacterium RIFCSPHIGHO2_01_FULL_48_27</name>
    <dbReference type="NCBI Taxonomy" id="1802115"/>
    <lineage>
        <taxon>Bacteria</taxon>
        <taxon>Candidatus Ryaniibacteriota</taxon>
    </lineage>
</organism>
<comment type="caution">
    <text evidence="1">The sequence shown here is derived from an EMBL/GenBank/DDBJ whole genome shotgun (WGS) entry which is preliminary data.</text>
</comment>
<dbReference type="Proteomes" id="UP000177785">
    <property type="component" value="Unassembled WGS sequence"/>
</dbReference>
<name>A0A1G2G5N7_9BACT</name>
<dbReference type="EMBL" id="MHNL01000007">
    <property type="protein sequence ID" value="OGZ45260.1"/>
    <property type="molecule type" value="Genomic_DNA"/>
</dbReference>
<sequence length="78" mass="8893">MDQEKEIQELVIARLRTLPDGKEISMGADGEFTKEELIEHVRVNDAVGKKMIDVEMGFLRALKEGIFYDHNEFADNPA</sequence>
<dbReference type="AlphaFoldDB" id="A0A1G2G5N7"/>
<reference evidence="1 2" key="1">
    <citation type="journal article" date="2016" name="Nat. Commun.">
        <title>Thousands of microbial genomes shed light on interconnected biogeochemical processes in an aquifer system.</title>
        <authorList>
            <person name="Anantharaman K."/>
            <person name="Brown C.T."/>
            <person name="Hug L.A."/>
            <person name="Sharon I."/>
            <person name="Castelle C.J."/>
            <person name="Probst A.J."/>
            <person name="Thomas B.C."/>
            <person name="Singh A."/>
            <person name="Wilkins M.J."/>
            <person name="Karaoz U."/>
            <person name="Brodie E.L."/>
            <person name="Williams K.H."/>
            <person name="Hubbard S.S."/>
            <person name="Banfield J.F."/>
        </authorList>
    </citation>
    <scope>NUCLEOTIDE SEQUENCE [LARGE SCALE GENOMIC DNA]</scope>
</reference>